<dbReference type="PANTHER" id="PTHR44329">
    <property type="entry name" value="SERINE/THREONINE-PROTEIN KINASE TNNI3K-RELATED"/>
    <property type="match status" value="1"/>
</dbReference>
<evidence type="ECO:0000313" key="2">
    <source>
        <dbReference type="EMBL" id="KAG2096976.1"/>
    </source>
</evidence>
<dbReference type="InterPro" id="IPR000719">
    <property type="entry name" value="Prot_kinase_dom"/>
</dbReference>
<dbReference type="InterPro" id="IPR051681">
    <property type="entry name" value="Ser/Thr_Kinases-Pseudokinases"/>
</dbReference>
<keyword evidence="3" id="KW-1185">Reference proteome</keyword>
<gene>
    <name evidence="2" type="ORF">F5147DRAFT_372368</name>
</gene>
<dbReference type="GeneID" id="64691693"/>
<dbReference type="PROSITE" id="PS50011">
    <property type="entry name" value="PROTEIN_KINASE_DOM"/>
    <property type="match status" value="1"/>
</dbReference>
<accession>A0A9P7JPV2</accession>
<dbReference type="Pfam" id="PF07714">
    <property type="entry name" value="PK_Tyr_Ser-Thr"/>
    <property type="match status" value="1"/>
</dbReference>
<evidence type="ECO:0000313" key="3">
    <source>
        <dbReference type="Proteomes" id="UP000823399"/>
    </source>
</evidence>
<dbReference type="Gene3D" id="1.10.510.10">
    <property type="entry name" value="Transferase(Phosphotransferase) domain 1"/>
    <property type="match status" value="1"/>
</dbReference>
<comment type="caution">
    <text evidence="2">The sequence shown here is derived from an EMBL/GenBank/DDBJ whole genome shotgun (WGS) entry which is preliminary data.</text>
</comment>
<dbReference type="RefSeq" id="XP_041288372.1">
    <property type="nucleotide sequence ID" value="XM_041429434.1"/>
</dbReference>
<dbReference type="AlphaFoldDB" id="A0A9P7JPV2"/>
<dbReference type="OrthoDB" id="2683818at2759"/>
<reference evidence="2" key="1">
    <citation type="journal article" date="2020" name="New Phytol.">
        <title>Comparative genomics reveals dynamic genome evolution in host specialist ectomycorrhizal fungi.</title>
        <authorList>
            <person name="Lofgren L.A."/>
            <person name="Nguyen N.H."/>
            <person name="Vilgalys R."/>
            <person name="Ruytinx J."/>
            <person name="Liao H.L."/>
            <person name="Branco S."/>
            <person name="Kuo A."/>
            <person name="LaButti K."/>
            <person name="Lipzen A."/>
            <person name="Andreopoulos W."/>
            <person name="Pangilinan J."/>
            <person name="Riley R."/>
            <person name="Hundley H."/>
            <person name="Na H."/>
            <person name="Barry K."/>
            <person name="Grigoriev I.V."/>
            <person name="Stajich J.E."/>
            <person name="Kennedy P.G."/>
        </authorList>
    </citation>
    <scope>NUCLEOTIDE SEQUENCE</scope>
    <source>
        <strain evidence="2">FC423</strain>
    </source>
</reference>
<protein>
    <recommendedName>
        <fullName evidence="1">Protein kinase domain-containing protein</fullName>
    </recommendedName>
</protein>
<dbReference type="SUPFAM" id="SSF56112">
    <property type="entry name" value="Protein kinase-like (PK-like)"/>
    <property type="match status" value="1"/>
</dbReference>
<dbReference type="Proteomes" id="UP000823399">
    <property type="component" value="Unassembled WGS sequence"/>
</dbReference>
<dbReference type="EMBL" id="JABBWM010000067">
    <property type="protein sequence ID" value="KAG2096976.1"/>
    <property type="molecule type" value="Genomic_DNA"/>
</dbReference>
<dbReference type="InterPro" id="IPR011009">
    <property type="entry name" value="Kinase-like_dom_sf"/>
</dbReference>
<evidence type="ECO:0000259" key="1">
    <source>
        <dbReference type="PROSITE" id="PS50011"/>
    </source>
</evidence>
<dbReference type="GO" id="GO:0004674">
    <property type="term" value="F:protein serine/threonine kinase activity"/>
    <property type="evidence" value="ECO:0007669"/>
    <property type="project" value="TreeGrafter"/>
</dbReference>
<dbReference type="InterPro" id="IPR001245">
    <property type="entry name" value="Ser-Thr/Tyr_kinase_cat_dom"/>
</dbReference>
<dbReference type="GO" id="GO:0005524">
    <property type="term" value="F:ATP binding"/>
    <property type="evidence" value="ECO:0007669"/>
    <property type="project" value="InterPro"/>
</dbReference>
<organism evidence="2 3">
    <name type="scientific">Suillus discolor</name>
    <dbReference type="NCBI Taxonomy" id="1912936"/>
    <lineage>
        <taxon>Eukaryota</taxon>
        <taxon>Fungi</taxon>
        <taxon>Dikarya</taxon>
        <taxon>Basidiomycota</taxon>
        <taxon>Agaricomycotina</taxon>
        <taxon>Agaricomycetes</taxon>
        <taxon>Agaricomycetidae</taxon>
        <taxon>Boletales</taxon>
        <taxon>Suillineae</taxon>
        <taxon>Suillaceae</taxon>
        <taxon>Suillus</taxon>
    </lineage>
</organism>
<feature type="domain" description="Protein kinase" evidence="1">
    <location>
        <begin position="24"/>
        <end position="162"/>
    </location>
</feature>
<sequence>MDESNVTVQFKIEPHIIPATAIQKSGQSPDCSGGFGDFTNKGTIPVSQSFITIKVAVKVIKVLPDAGMQTLQKISKDIRREAYVWILLSHDNILPLEGVTEGFGPLPALVTLWMENGSLEDCLRREVGLSWERKLSMVREIAAGLQYCFIPGTLCRNDGSTI</sequence>
<proteinExistence type="predicted"/>
<name>A0A9P7JPV2_9AGAM</name>